<dbReference type="Proteomes" id="UP000196138">
    <property type="component" value="Chromosome"/>
</dbReference>
<proteinExistence type="predicted"/>
<evidence type="ECO:0000313" key="2">
    <source>
        <dbReference type="EMBL" id="ARU04321.1"/>
    </source>
</evidence>
<reference evidence="2 3" key="1">
    <citation type="submission" date="2017-05" db="EMBL/GenBank/DDBJ databases">
        <authorList>
            <person name="Song R."/>
            <person name="Chenine A.L."/>
            <person name="Ruprecht R.M."/>
        </authorList>
    </citation>
    <scope>NUCLEOTIDE SEQUENCE [LARGE SCALE GENOMIC DNA]</scope>
    <source>
        <strain evidence="2 3">DSM 26136</strain>
    </source>
</reference>
<keyword evidence="3" id="KW-1185">Reference proteome</keyword>
<protein>
    <submittedName>
        <fullName evidence="2">Uncharacterized protein</fullName>
    </submittedName>
</protein>
<sequence>MPDHPLLARWQRLSRAGLDHSRAHRPLPALIRHDEATQVARQLLDLPVGEVVDDHRVAAFIVAHLNLAGCHVDLGQTASAAQCLQAAWQDLTHRLHDDTAPAALQGAIGRQLHHLLAAQRELPGPASRPAGSHAAVSKPPPPVEAQASRWPGRRLQ</sequence>
<evidence type="ECO:0000313" key="3">
    <source>
        <dbReference type="Proteomes" id="UP000196138"/>
    </source>
</evidence>
<dbReference type="AlphaFoldDB" id="A0A1Y0ELK9"/>
<dbReference type="KEGG" id="cser:CCO03_06205"/>
<feature type="region of interest" description="Disordered" evidence="1">
    <location>
        <begin position="122"/>
        <end position="156"/>
    </location>
</feature>
<dbReference type="EMBL" id="CP021455">
    <property type="protein sequence ID" value="ARU04321.1"/>
    <property type="molecule type" value="Genomic_DNA"/>
</dbReference>
<evidence type="ECO:0000256" key="1">
    <source>
        <dbReference type="SAM" id="MobiDB-lite"/>
    </source>
</evidence>
<gene>
    <name evidence="2" type="ORF">CCO03_06205</name>
</gene>
<organism evidence="2 3">
    <name type="scientific">Comamonas serinivorans</name>
    <dbReference type="NCBI Taxonomy" id="1082851"/>
    <lineage>
        <taxon>Bacteria</taxon>
        <taxon>Pseudomonadati</taxon>
        <taxon>Pseudomonadota</taxon>
        <taxon>Betaproteobacteria</taxon>
        <taxon>Burkholderiales</taxon>
        <taxon>Comamonadaceae</taxon>
        <taxon>Comamonas</taxon>
    </lineage>
</organism>
<accession>A0A1Y0ELK9</accession>
<name>A0A1Y0ELK9_9BURK</name>